<dbReference type="Gene3D" id="1.10.10.10">
    <property type="entry name" value="Winged helix-like DNA-binding domain superfamily/Winged helix DNA-binding domain"/>
    <property type="match status" value="1"/>
</dbReference>
<evidence type="ECO:0000313" key="5">
    <source>
        <dbReference type="Proteomes" id="UP000199354"/>
    </source>
</evidence>
<evidence type="ECO:0000256" key="1">
    <source>
        <dbReference type="SAM" id="Coils"/>
    </source>
</evidence>
<dbReference type="AlphaFoldDB" id="A0A1G5IIA2"/>
<dbReference type="PROSITE" id="PS51688">
    <property type="entry name" value="ICA"/>
    <property type="match status" value="1"/>
</dbReference>
<feature type="chain" id="PRO_5011625824" evidence="2">
    <location>
        <begin position="19"/>
        <end position="1168"/>
    </location>
</feature>
<organism evidence="4 5">
    <name type="scientific">Flavobacterium caeni</name>
    <dbReference type="NCBI Taxonomy" id="490189"/>
    <lineage>
        <taxon>Bacteria</taxon>
        <taxon>Pseudomonadati</taxon>
        <taxon>Bacteroidota</taxon>
        <taxon>Flavobacteriia</taxon>
        <taxon>Flavobacteriales</taxon>
        <taxon>Flavobacteriaceae</taxon>
        <taxon>Flavobacterium</taxon>
    </lineage>
</organism>
<name>A0A1G5IIA2_9FLAO</name>
<evidence type="ECO:0000259" key="3">
    <source>
        <dbReference type="PROSITE" id="PS51688"/>
    </source>
</evidence>
<gene>
    <name evidence="4" type="ORF">SAMN02927903_02249</name>
</gene>
<dbReference type="InterPro" id="IPR030392">
    <property type="entry name" value="S74_ICA"/>
</dbReference>
<feature type="coiled-coil region" evidence="1">
    <location>
        <begin position="1135"/>
        <end position="1162"/>
    </location>
</feature>
<feature type="domain" description="Peptidase S74" evidence="3">
    <location>
        <begin position="1052"/>
        <end position="1149"/>
    </location>
</feature>
<dbReference type="STRING" id="490189.SAMN02927903_02249"/>
<dbReference type="OrthoDB" id="9808953at2"/>
<keyword evidence="1" id="KW-0175">Coiled coil</keyword>
<dbReference type="Proteomes" id="UP000199354">
    <property type="component" value="Unassembled WGS sequence"/>
</dbReference>
<feature type="signal peptide" evidence="2">
    <location>
        <begin position="1"/>
        <end position="18"/>
    </location>
</feature>
<sequence>MKAIYTVSTLFVCLVSMAQVGVNTATPDPSSVLDVVATDKGMLVPRVNLPDINVTMLDGINTAAAGLLIYNTNVATVGGNGVGFYYFNGTVWAPLTTTATDDQTIDHLSLVGTTLRLSLENDGQPAQTLNLASIDTDDQTIDAISLVGTTLGISLQNDGQPPQTVNLSGLQDHDWYEVGGTTPANAISDDIYSWGDVSIGKSTAATAQLDVAALGKNITMDLTNIYTLSAAKIGLRNQLTIDGSFGGTGVYNFLTGNSASKFGYRNNFYSIASGPKSEIGLESLSGSTGETYFTGTKNTVAPPTSNTGPFIGLHNDVLNYQQGNTYGIYNNFNALGNTSSIYGLYNNLAGTGNASVTGVYTSINTNGTGTKYGEYIYIPNSIGGTHYGLHAEVTKFGSFAGYFLGRVSFGTTTSNNYIFPASRGTSGQIMQTDATGNLSWVTPAITSDDQNLTTATLTGTTLNLGIESGTGTSIDLSPLQDGTGTDSQTVDTFALVGNTLGISLQNDGQPVHTVNLSGLSDHDWHEVGGTNPADNITDDIYTMGAVSIGQPNSASAKVDILSNNKAITLNLFNHDPMTSGIKMGIQNQITAAGNSTTTGIQNSIMGDGNYKFGIRNHFSSPTPVAFNDETGIQNLSNSTGSNRFTGTSNISAPIANNTGVFIGVENFATNATAGPVMGVFNNISPVTNNSELIGVNNNMSGVGNAQVKGLNTTITTSGTGTKYGDYIRIPGSVGGTHYGLYSDVTKAGSFAGYFLGDVSIGTTTTNNYILPASRGTNGQIMRTNGAGVVSWVNLPAFSDNQNLLTPTLTGTTLNLGIENGTGTTIDLSPLQDGTGTDDQNLTPATLSGTNLTLGIENGSGVSVNLGPLLNSVAANNGLNVDAGTVQLGGPLIEDTTIPFAANTMRYNLNGTGDFIVQDTGTDMFRINDDGTAFLERRFSIGEADNANAAVNVSKNSSNTNFHVELEQINANEGARLRFTNQAETNSSWVMLGRADDTIADSFFTLNALGHNNNIIYARATGQVGINRIPTTNELEVGGNASKATAGAWLANSDARLKKDIITIAPEKALEKLLSLRGVTYKWNDDKTGIQRPESIRYGFVAQEIQQVFPEKVKADAQGYLQTAYGDYDALMVQSMKAIVERLEKLEAENAQLRAIVQSKNQETASTER</sequence>
<dbReference type="InterPro" id="IPR036388">
    <property type="entry name" value="WH-like_DNA-bd_sf"/>
</dbReference>
<dbReference type="RefSeq" id="WP_091143637.1">
    <property type="nucleotide sequence ID" value="NZ_FMVF01000010.1"/>
</dbReference>
<keyword evidence="5" id="KW-1185">Reference proteome</keyword>
<accession>A0A1G5IIA2</accession>
<evidence type="ECO:0000256" key="2">
    <source>
        <dbReference type="SAM" id="SignalP"/>
    </source>
</evidence>
<evidence type="ECO:0000313" key="4">
    <source>
        <dbReference type="EMBL" id="SCY75430.1"/>
    </source>
</evidence>
<reference evidence="4 5" key="1">
    <citation type="submission" date="2016-10" db="EMBL/GenBank/DDBJ databases">
        <authorList>
            <person name="de Groot N.N."/>
        </authorList>
    </citation>
    <scope>NUCLEOTIDE SEQUENCE [LARGE SCALE GENOMIC DNA]</scope>
    <source>
        <strain evidence="4 5">CGMCC 1.7031</strain>
    </source>
</reference>
<dbReference type="Pfam" id="PF13884">
    <property type="entry name" value="Peptidase_S74"/>
    <property type="match status" value="1"/>
</dbReference>
<dbReference type="EMBL" id="FMVF01000010">
    <property type="protein sequence ID" value="SCY75430.1"/>
    <property type="molecule type" value="Genomic_DNA"/>
</dbReference>
<keyword evidence="2" id="KW-0732">Signal</keyword>
<proteinExistence type="predicted"/>
<protein>
    <submittedName>
        <fullName evidence="4">Chaperone of endosialidase</fullName>
    </submittedName>
</protein>